<keyword evidence="5 10" id="KW-0472">Membrane</keyword>
<organism evidence="12 13">
    <name type="scientific">Mesorhabditis belari</name>
    <dbReference type="NCBI Taxonomy" id="2138241"/>
    <lineage>
        <taxon>Eukaryota</taxon>
        <taxon>Metazoa</taxon>
        <taxon>Ecdysozoa</taxon>
        <taxon>Nematoda</taxon>
        <taxon>Chromadorea</taxon>
        <taxon>Rhabditida</taxon>
        <taxon>Rhabditina</taxon>
        <taxon>Rhabditomorpha</taxon>
        <taxon>Rhabditoidea</taxon>
        <taxon>Rhabditidae</taxon>
        <taxon>Mesorhabditinae</taxon>
        <taxon>Mesorhabditis</taxon>
    </lineage>
</organism>
<dbReference type="GO" id="GO:0004930">
    <property type="term" value="F:G protein-coupled receptor activity"/>
    <property type="evidence" value="ECO:0007669"/>
    <property type="project" value="UniProtKB-KW"/>
</dbReference>
<evidence type="ECO:0000313" key="13">
    <source>
        <dbReference type="WBParaSite" id="MBELARI_LOCUS5570"/>
    </source>
</evidence>
<feature type="region of interest" description="Disordered" evidence="9">
    <location>
        <begin position="385"/>
        <end position="407"/>
    </location>
</feature>
<evidence type="ECO:0000256" key="8">
    <source>
        <dbReference type="RuleBase" id="RU000688"/>
    </source>
</evidence>
<reference evidence="13" key="1">
    <citation type="submission" date="2024-02" db="UniProtKB">
        <authorList>
            <consortium name="WormBaseParasite"/>
        </authorList>
    </citation>
    <scope>IDENTIFICATION</scope>
</reference>
<comment type="similarity">
    <text evidence="8">Belongs to the G-protein coupled receptor 1 family.</text>
</comment>
<evidence type="ECO:0000313" key="12">
    <source>
        <dbReference type="Proteomes" id="UP000887575"/>
    </source>
</evidence>
<evidence type="ECO:0000259" key="11">
    <source>
        <dbReference type="PROSITE" id="PS50262"/>
    </source>
</evidence>
<dbReference type="GO" id="GO:0005886">
    <property type="term" value="C:plasma membrane"/>
    <property type="evidence" value="ECO:0007669"/>
    <property type="project" value="TreeGrafter"/>
</dbReference>
<feature type="transmembrane region" description="Helical" evidence="10">
    <location>
        <begin position="116"/>
        <end position="135"/>
    </location>
</feature>
<dbReference type="Proteomes" id="UP000887575">
    <property type="component" value="Unassembled WGS sequence"/>
</dbReference>
<keyword evidence="12" id="KW-1185">Reference proteome</keyword>
<dbReference type="SUPFAM" id="SSF81321">
    <property type="entry name" value="Family A G protein-coupled receptor-like"/>
    <property type="match status" value="1"/>
</dbReference>
<sequence length="423" mass="48533">MGDLLWIDVSSTTGSSIDSSSITTSQEIFQLPLWRHELDMVFLYTVFYVAVFSVGFFGNVFVVLAVVIHPSLRSTTDWLISSLATADLLIMLFCLPATLLNNILTEWQLGSFACKLSVWVNATTSCASIFTLVAVTADRYMAICHTLKYTQWDTKYTLYIIAGIWIVSGSMASPQIYNYDTVKFDYLTEDNRLAHIWLCSSTSDERIQFLVVNLLLGFIAPFILIFVFYTMIFIRVSNHRSLAVDAHIRDERVKLRVAHMMLTVIAFFALCWVPLYSIYFYFLFISDGDSEFMRVASTILRPFFQWLSLLSSSLNPVIYIAYSLKYRRAFHRLLLLPCRNRYERVRTLTRTTLRLGSSPQTIKKRPPNYLSTTLPTEQTTLTRASNRSLNNFRSPSGSPSLVDGRESRESDFRFSSCKKITQF</sequence>
<evidence type="ECO:0000256" key="6">
    <source>
        <dbReference type="ARBA" id="ARBA00023170"/>
    </source>
</evidence>
<dbReference type="InterPro" id="IPR000276">
    <property type="entry name" value="GPCR_Rhodpsn"/>
</dbReference>
<dbReference type="AlphaFoldDB" id="A0AAF3FFA0"/>
<dbReference type="SMART" id="SM01381">
    <property type="entry name" value="7TM_GPCR_Srsx"/>
    <property type="match status" value="1"/>
</dbReference>
<evidence type="ECO:0000256" key="2">
    <source>
        <dbReference type="ARBA" id="ARBA00022692"/>
    </source>
</evidence>
<comment type="subcellular location">
    <subcellularLocation>
        <location evidence="1">Membrane</location>
        <topology evidence="1">Multi-pass membrane protein</topology>
    </subcellularLocation>
</comment>
<evidence type="ECO:0000256" key="1">
    <source>
        <dbReference type="ARBA" id="ARBA00004141"/>
    </source>
</evidence>
<evidence type="ECO:0000256" key="9">
    <source>
        <dbReference type="SAM" id="MobiDB-lite"/>
    </source>
</evidence>
<dbReference type="PROSITE" id="PS50262">
    <property type="entry name" value="G_PROTEIN_RECEP_F1_2"/>
    <property type="match status" value="1"/>
</dbReference>
<feature type="domain" description="G-protein coupled receptors family 1 profile" evidence="11">
    <location>
        <begin position="58"/>
        <end position="319"/>
    </location>
</feature>
<dbReference type="Gene3D" id="1.20.1070.10">
    <property type="entry name" value="Rhodopsin 7-helix transmembrane proteins"/>
    <property type="match status" value="1"/>
</dbReference>
<dbReference type="PANTHER" id="PTHR45695">
    <property type="entry name" value="LEUCOKININ RECEPTOR-RELATED"/>
    <property type="match status" value="1"/>
</dbReference>
<keyword evidence="6 8" id="KW-0675">Receptor</keyword>
<evidence type="ECO:0000256" key="3">
    <source>
        <dbReference type="ARBA" id="ARBA00022989"/>
    </source>
</evidence>
<keyword evidence="4 8" id="KW-0297">G-protein coupled receptor</keyword>
<dbReference type="InterPro" id="IPR017452">
    <property type="entry name" value="GPCR_Rhodpsn_7TM"/>
</dbReference>
<feature type="transmembrane region" description="Helical" evidence="10">
    <location>
        <begin position="156"/>
        <end position="177"/>
    </location>
</feature>
<protein>
    <submittedName>
        <fullName evidence="13">G-protein coupled receptors family 1 profile domain-containing protein</fullName>
    </submittedName>
</protein>
<evidence type="ECO:0000256" key="4">
    <source>
        <dbReference type="ARBA" id="ARBA00023040"/>
    </source>
</evidence>
<feature type="transmembrane region" description="Helical" evidence="10">
    <location>
        <begin position="257"/>
        <end position="283"/>
    </location>
</feature>
<keyword evidence="7 8" id="KW-0807">Transducer</keyword>
<feature type="transmembrane region" description="Helical" evidence="10">
    <location>
        <begin position="210"/>
        <end position="236"/>
    </location>
</feature>
<feature type="transmembrane region" description="Helical" evidence="10">
    <location>
        <begin position="41"/>
        <end position="67"/>
    </location>
</feature>
<dbReference type="PROSITE" id="PS00237">
    <property type="entry name" value="G_PROTEIN_RECEP_F1_1"/>
    <property type="match status" value="1"/>
</dbReference>
<accession>A0AAF3FFA0</accession>
<evidence type="ECO:0000256" key="7">
    <source>
        <dbReference type="ARBA" id="ARBA00023224"/>
    </source>
</evidence>
<feature type="compositionally biased region" description="Polar residues" evidence="9">
    <location>
        <begin position="385"/>
        <end position="399"/>
    </location>
</feature>
<dbReference type="PANTHER" id="PTHR45695:SF15">
    <property type="entry name" value="OPSIN RH2"/>
    <property type="match status" value="1"/>
</dbReference>
<dbReference type="PRINTS" id="PR00237">
    <property type="entry name" value="GPCRRHODOPSN"/>
</dbReference>
<feature type="transmembrane region" description="Helical" evidence="10">
    <location>
        <begin position="303"/>
        <end position="322"/>
    </location>
</feature>
<keyword evidence="3 10" id="KW-1133">Transmembrane helix</keyword>
<name>A0AAF3FFA0_9BILA</name>
<evidence type="ECO:0000256" key="5">
    <source>
        <dbReference type="ARBA" id="ARBA00023136"/>
    </source>
</evidence>
<keyword evidence="2 8" id="KW-0812">Transmembrane</keyword>
<dbReference type="Pfam" id="PF00001">
    <property type="entry name" value="7tm_1"/>
    <property type="match status" value="1"/>
</dbReference>
<evidence type="ECO:0000256" key="10">
    <source>
        <dbReference type="SAM" id="Phobius"/>
    </source>
</evidence>
<dbReference type="WBParaSite" id="MBELARI_LOCUS5570">
    <property type="protein sequence ID" value="MBELARI_LOCUS5570"/>
    <property type="gene ID" value="MBELARI_LOCUS5570"/>
</dbReference>
<feature type="transmembrane region" description="Helical" evidence="10">
    <location>
        <begin position="79"/>
        <end position="104"/>
    </location>
</feature>
<proteinExistence type="inferred from homology"/>